<feature type="transmembrane region" description="Helical" evidence="2">
    <location>
        <begin position="92"/>
        <end position="115"/>
    </location>
</feature>
<keyword evidence="1" id="KW-0175">Coiled coil</keyword>
<feature type="transmembrane region" description="Helical" evidence="2">
    <location>
        <begin position="12"/>
        <end position="30"/>
    </location>
</feature>
<feature type="coiled-coil region" evidence="1">
    <location>
        <begin position="115"/>
        <end position="174"/>
    </location>
</feature>
<gene>
    <name evidence="3" type="ORF">EPICR_70076</name>
</gene>
<accession>A0A484HJD2</accession>
<evidence type="ECO:0000313" key="3">
    <source>
        <dbReference type="EMBL" id="VEN75234.1"/>
    </source>
</evidence>
<name>A0A484HJD2_9BACT</name>
<proteinExistence type="predicted"/>
<dbReference type="EMBL" id="CAACVI010000050">
    <property type="protein sequence ID" value="VEN75234.1"/>
    <property type="molecule type" value="Genomic_DNA"/>
</dbReference>
<sequence>MIDHFYNLLLNNPSYLLFIGFFSLSILYFFNRKTLLGLKEIPKKQHIYCIAIFFLKAFLLALAGTFICKYAKIQWLSPINPEKGQSNILSTILAFIGISLAFLTGIAIFSFNFVYSRFEKEAKQQNNNFKKLEKNTTEIANKIKTRYQNFLKKTDEQKNKFEILEEKIKKQSAQIVSFDIRSELYEKSFRAYQLVAKEKDNPNFKNRKITSVIPDIIPLFSIYGDEYEKKAAFKAALYVIDQKNTAIDLLKSLRSNPKKYIKDEIAPICQDDAEINELIGKIMKKLI</sequence>
<evidence type="ECO:0000256" key="1">
    <source>
        <dbReference type="SAM" id="Coils"/>
    </source>
</evidence>
<keyword evidence="2" id="KW-0472">Membrane</keyword>
<dbReference type="AlphaFoldDB" id="A0A484HJD2"/>
<reference evidence="3" key="1">
    <citation type="submission" date="2019-01" db="EMBL/GenBank/DDBJ databases">
        <authorList>
            <consortium name="Genoscope - CEA"/>
            <person name="William W."/>
        </authorList>
    </citation>
    <scope>NUCLEOTIDE SEQUENCE</scope>
    <source>
        <strain evidence="3">CR-1</strain>
    </source>
</reference>
<organism evidence="3">
    <name type="scientific">uncultured Desulfobacteraceae bacterium</name>
    <dbReference type="NCBI Taxonomy" id="218296"/>
    <lineage>
        <taxon>Bacteria</taxon>
        <taxon>Pseudomonadati</taxon>
        <taxon>Thermodesulfobacteriota</taxon>
        <taxon>Desulfobacteria</taxon>
        <taxon>Desulfobacterales</taxon>
        <taxon>Desulfobacteraceae</taxon>
        <taxon>environmental samples</taxon>
    </lineage>
</organism>
<evidence type="ECO:0000256" key="2">
    <source>
        <dbReference type="SAM" id="Phobius"/>
    </source>
</evidence>
<keyword evidence="2" id="KW-0812">Transmembrane</keyword>
<protein>
    <submittedName>
        <fullName evidence="3">Uncharacterized protein</fullName>
    </submittedName>
</protein>
<feature type="transmembrane region" description="Helical" evidence="2">
    <location>
        <begin position="50"/>
        <end position="72"/>
    </location>
</feature>
<keyword evidence="2" id="KW-1133">Transmembrane helix</keyword>